<feature type="transmembrane region" description="Helical" evidence="1">
    <location>
        <begin position="88"/>
        <end position="112"/>
    </location>
</feature>
<name>A0AAD8EP63_DIPPU</name>
<evidence type="ECO:0000313" key="3">
    <source>
        <dbReference type="EMBL" id="KAJ9597433.1"/>
    </source>
</evidence>
<dbReference type="EMBL" id="JASPKZ010001610">
    <property type="protein sequence ID" value="KAJ9597433.1"/>
    <property type="molecule type" value="Genomic_DNA"/>
</dbReference>
<evidence type="ECO:0000256" key="1">
    <source>
        <dbReference type="SAM" id="Phobius"/>
    </source>
</evidence>
<proteinExistence type="predicted"/>
<comment type="caution">
    <text evidence="3">The sequence shown here is derived from an EMBL/GenBank/DDBJ whole genome shotgun (WGS) entry which is preliminary data.</text>
</comment>
<keyword evidence="1" id="KW-0812">Transmembrane</keyword>
<sequence length="121" mass="13969">MVRATNPRHVIMLVVGLTALCVALPQTVMAIDLSRLYGHLNAKRNGESTLENQHLLHSTKNNKIYALCCIYIYYTDIHKNIIQNKNHFFLSCVCLFLCVHALFCIIILHLFFNCTFTYHLN</sequence>
<evidence type="ECO:0000256" key="2">
    <source>
        <dbReference type="SAM" id="SignalP"/>
    </source>
</evidence>
<keyword evidence="2" id="KW-0732">Signal</keyword>
<evidence type="ECO:0000313" key="4">
    <source>
        <dbReference type="Proteomes" id="UP001233999"/>
    </source>
</evidence>
<reference evidence="3" key="2">
    <citation type="submission" date="2023-05" db="EMBL/GenBank/DDBJ databases">
        <authorList>
            <person name="Fouks B."/>
        </authorList>
    </citation>
    <scope>NUCLEOTIDE SEQUENCE</scope>
    <source>
        <strain evidence="3">Stay&amp;Tobe</strain>
        <tissue evidence="3">Testes</tissue>
    </source>
</reference>
<dbReference type="Proteomes" id="UP001233999">
    <property type="component" value="Unassembled WGS sequence"/>
</dbReference>
<reference evidence="3" key="1">
    <citation type="journal article" date="2023" name="IScience">
        <title>Live-bearing cockroach genome reveals convergent evolutionary mechanisms linked to viviparity in insects and beyond.</title>
        <authorList>
            <person name="Fouks B."/>
            <person name="Harrison M.C."/>
            <person name="Mikhailova A.A."/>
            <person name="Marchal E."/>
            <person name="English S."/>
            <person name="Carruthers M."/>
            <person name="Jennings E.C."/>
            <person name="Chiamaka E.L."/>
            <person name="Frigard R.A."/>
            <person name="Pippel M."/>
            <person name="Attardo G.M."/>
            <person name="Benoit J.B."/>
            <person name="Bornberg-Bauer E."/>
            <person name="Tobe S.S."/>
        </authorList>
    </citation>
    <scope>NUCLEOTIDE SEQUENCE</scope>
    <source>
        <strain evidence="3">Stay&amp;Tobe</strain>
    </source>
</reference>
<protein>
    <submittedName>
        <fullName evidence="3">Uncharacterized protein</fullName>
    </submittedName>
</protein>
<gene>
    <name evidence="3" type="ORF">L9F63_011727</name>
</gene>
<dbReference type="AlphaFoldDB" id="A0AAD8EP63"/>
<keyword evidence="1" id="KW-1133">Transmembrane helix</keyword>
<feature type="signal peptide" evidence="2">
    <location>
        <begin position="1"/>
        <end position="23"/>
    </location>
</feature>
<keyword evidence="1" id="KW-0472">Membrane</keyword>
<organism evidence="3 4">
    <name type="scientific">Diploptera punctata</name>
    <name type="common">Pacific beetle cockroach</name>
    <dbReference type="NCBI Taxonomy" id="6984"/>
    <lineage>
        <taxon>Eukaryota</taxon>
        <taxon>Metazoa</taxon>
        <taxon>Ecdysozoa</taxon>
        <taxon>Arthropoda</taxon>
        <taxon>Hexapoda</taxon>
        <taxon>Insecta</taxon>
        <taxon>Pterygota</taxon>
        <taxon>Neoptera</taxon>
        <taxon>Polyneoptera</taxon>
        <taxon>Dictyoptera</taxon>
        <taxon>Blattodea</taxon>
        <taxon>Blaberoidea</taxon>
        <taxon>Blaberidae</taxon>
        <taxon>Diplopterinae</taxon>
        <taxon>Diploptera</taxon>
    </lineage>
</organism>
<accession>A0AAD8EP63</accession>
<keyword evidence="4" id="KW-1185">Reference proteome</keyword>
<feature type="chain" id="PRO_5042015595" evidence="2">
    <location>
        <begin position="24"/>
        <end position="121"/>
    </location>
</feature>